<evidence type="ECO:0000259" key="7">
    <source>
        <dbReference type="PROSITE" id="PS51462"/>
    </source>
</evidence>
<dbReference type="PANTHER" id="PTHR12992">
    <property type="entry name" value="NUDIX HYDROLASE"/>
    <property type="match status" value="1"/>
</dbReference>
<comment type="cofactor">
    <cofactor evidence="2">
        <name>Mg(2+)</name>
        <dbReference type="ChEBI" id="CHEBI:18420"/>
    </cofactor>
</comment>
<evidence type="ECO:0000256" key="1">
    <source>
        <dbReference type="ARBA" id="ARBA00001936"/>
    </source>
</evidence>
<dbReference type="Gene3D" id="3.90.79.10">
    <property type="entry name" value="Nucleoside Triphosphate Pyrophosphohydrolase"/>
    <property type="match status" value="1"/>
</dbReference>
<keyword evidence="4" id="KW-0378">Hydrolase</keyword>
<evidence type="ECO:0000256" key="3">
    <source>
        <dbReference type="ARBA" id="ARBA00022723"/>
    </source>
</evidence>
<dbReference type="RefSeq" id="WP_269312474.1">
    <property type="nucleotide sequence ID" value="NZ_CP114052.1"/>
</dbReference>
<reference evidence="8" key="1">
    <citation type="submission" date="2022-12" db="EMBL/GenBank/DDBJ databases">
        <title>Peptostreptococcus.</title>
        <authorList>
            <person name="Lee S.H."/>
        </authorList>
    </citation>
    <scope>NUCLEOTIDE SEQUENCE</scope>
    <source>
        <strain evidence="8">CBA3647</strain>
    </source>
</reference>
<comment type="cofactor">
    <cofactor evidence="1">
        <name>Mn(2+)</name>
        <dbReference type="ChEBI" id="CHEBI:29035"/>
    </cofactor>
</comment>
<dbReference type="Pfam" id="PF00293">
    <property type="entry name" value="NUDIX"/>
    <property type="match status" value="1"/>
</dbReference>
<dbReference type="PANTHER" id="PTHR12992:SF11">
    <property type="entry name" value="MITOCHONDRIAL COENZYME A DIPHOSPHATASE NUDT8"/>
    <property type="match status" value="1"/>
</dbReference>
<protein>
    <submittedName>
        <fullName evidence="8">CoA pyrophosphatase</fullName>
    </submittedName>
</protein>
<evidence type="ECO:0000256" key="6">
    <source>
        <dbReference type="ARBA" id="ARBA00023211"/>
    </source>
</evidence>
<dbReference type="SUPFAM" id="SSF55811">
    <property type="entry name" value="Nudix"/>
    <property type="match status" value="1"/>
</dbReference>
<feature type="domain" description="Nudix hydrolase" evidence="7">
    <location>
        <begin position="21"/>
        <end position="154"/>
    </location>
</feature>
<dbReference type="PROSITE" id="PS51462">
    <property type="entry name" value="NUDIX"/>
    <property type="match status" value="1"/>
</dbReference>
<accession>A0ABY7JR21</accession>
<organism evidence="8 9">
    <name type="scientific">Peptostreptococcus equinus</name>
    <dbReference type="NCBI Taxonomy" id="3003601"/>
    <lineage>
        <taxon>Bacteria</taxon>
        <taxon>Bacillati</taxon>
        <taxon>Bacillota</taxon>
        <taxon>Clostridia</taxon>
        <taxon>Peptostreptococcales</taxon>
        <taxon>Peptostreptococcaceae</taxon>
        <taxon>Peptostreptococcus</taxon>
    </lineage>
</organism>
<evidence type="ECO:0000256" key="2">
    <source>
        <dbReference type="ARBA" id="ARBA00001946"/>
    </source>
</evidence>
<evidence type="ECO:0000256" key="5">
    <source>
        <dbReference type="ARBA" id="ARBA00022842"/>
    </source>
</evidence>
<evidence type="ECO:0000313" key="8">
    <source>
        <dbReference type="EMBL" id="WAW15793.1"/>
    </source>
</evidence>
<keyword evidence="5" id="KW-0460">Magnesium</keyword>
<gene>
    <name evidence="8" type="ORF">O0R46_04895</name>
</gene>
<evidence type="ECO:0000313" key="9">
    <source>
        <dbReference type="Proteomes" id="UP001164187"/>
    </source>
</evidence>
<dbReference type="EMBL" id="CP114052">
    <property type="protein sequence ID" value="WAW15793.1"/>
    <property type="molecule type" value="Genomic_DNA"/>
</dbReference>
<dbReference type="InterPro" id="IPR015797">
    <property type="entry name" value="NUDIX_hydrolase-like_dom_sf"/>
</dbReference>
<sequence length="203" mass="23547">MLNLKEKFKDYIPGIIGPKGLSYSSVVLPIIKNNEGMDCFLLELRSSQLKRQPGEVSLPGGRIDKNELSKDAALREFCEELETDSSKIEIICKLDSYFAPLMGLIDCYLGQVNSSIDLSIKNDEVEELFLVPIQFFIDNQYIEYTNRVYMEMDGELPLDVLKIDQTYNWGYKEYPVIYWIYEDKVIWGLTANIIRNFIEKLIE</sequence>
<proteinExistence type="predicted"/>
<keyword evidence="6" id="KW-0464">Manganese</keyword>
<dbReference type="CDD" id="cd03426">
    <property type="entry name" value="NUDIX_CoAse_Nudt7"/>
    <property type="match status" value="1"/>
</dbReference>
<keyword evidence="9" id="KW-1185">Reference proteome</keyword>
<dbReference type="Proteomes" id="UP001164187">
    <property type="component" value="Chromosome"/>
</dbReference>
<keyword evidence="3" id="KW-0479">Metal-binding</keyword>
<dbReference type="InterPro" id="IPR000086">
    <property type="entry name" value="NUDIX_hydrolase_dom"/>
</dbReference>
<evidence type="ECO:0000256" key="4">
    <source>
        <dbReference type="ARBA" id="ARBA00022801"/>
    </source>
</evidence>
<name>A0ABY7JR21_9FIRM</name>
<dbReference type="InterPro" id="IPR045121">
    <property type="entry name" value="CoAse"/>
</dbReference>